<feature type="domain" description="RNA polymerase sigma-70" evidence="5">
    <location>
        <begin position="226"/>
        <end position="252"/>
    </location>
</feature>
<evidence type="ECO:0000259" key="5">
    <source>
        <dbReference type="PROSITE" id="PS00716"/>
    </source>
</evidence>
<dbReference type="InterPro" id="IPR007630">
    <property type="entry name" value="RNA_pol_sigma70_r4"/>
</dbReference>
<dbReference type="NCBIfam" id="NF005413">
    <property type="entry name" value="PRK06986.1"/>
    <property type="match status" value="1"/>
</dbReference>
<dbReference type="InterPro" id="IPR007624">
    <property type="entry name" value="RNA_pol_sigma70_r3"/>
</dbReference>
<dbReference type="NCBIfam" id="TIGR02479">
    <property type="entry name" value="FliA_WhiG"/>
    <property type="match status" value="1"/>
</dbReference>
<keyword evidence="3" id="KW-0238">DNA-binding</keyword>
<reference evidence="6 7" key="1">
    <citation type="submission" date="2021-01" db="EMBL/GenBank/DDBJ databases">
        <title>Genome public.</title>
        <authorList>
            <person name="Liu C."/>
            <person name="Sun Q."/>
        </authorList>
    </citation>
    <scope>NUCLEOTIDE SEQUENCE [LARGE SCALE GENOMIC DNA]</scope>
    <source>
        <strain evidence="6 7">YIM B02564</strain>
    </source>
</reference>
<dbReference type="Gene3D" id="1.20.140.160">
    <property type="match status" value="1"/>
</dbReference>
<dbReference type="EMBL" id="JAESWB010000168">
    <property type="protein sequence ID" value="MBL4952964.1"/>
    <property type="molecule type" value="Genomic_DNA"/>
</dbReference>
<dbReference type="Proteomes" id="UP000623967">
    <property type="component" value="Unassembled WGS sequence"/>
</dbReference>
<dbReference type="NCBIfam" id="TIGR02937">
    <property type="entry name" value="sigma70-ECF"/>
    <property type="match status" value="1"/>
</dbReference>
<sequence>MKSAINDINSNNLLWRKFQENQDSTVQEKLVKQYSHLVERMANKLSLTIPQRIIPKEDLLGLGFIGLIEAIRNFDYTKGYQFETYGLWRIKGAMLDGIRKMDWIPRSLREKTKAVNKAIRELEQTLLRTPTEEELADYLNLSVEDVDVTMSALSFSTLLSLDEPMNDHEEEGKQQSRLDFLHDDQPNPQEQQIQMAEFRKIMAECIDEMPENERLVLTLLYYEGLTQVEIADVLNLTKGRISQIHSKAIVRLRRKFETMGYSFQSFV</sequence>
<dbReference type="Pfam" id="PF04545">
    <property type="entry name" value="Sigma70_r4"/>
    <property type="match status" value="1"/>
</dbReference>
<dbReference type="Gene3D" id="1.10.1740.10">
    <property type="match status" value="1"/>
</dbReference>
<dbReference type="Pfam" id="PF04542">
    <property type="entry name" value="Sigma70_r2"/>
    <property type="match status" value="1"/>
</dbReference>
<comment type="caution">
    <text evidence="6">The sequence shown here is derived from an EMBL/GenBank/DDBJ whole genome shotgun (WGS) entry which is preliminary data.</text>
</comment>
<dbReference type="InterPro" id="IPR000943">
    <property type="entry name" value="RNA_pol_sigma70"/>
</dbReference>
<gene>
    <name evidence="6" type="ORF">JK635_12145</name>
</gene>
<dbReference type="CDD" id="cd06171">
    <property type="entry name" value="Sigma70_r4"/>
    <property type="match status" value="1"/>
</dbReference>
<protein>
    <submittedName>
        <fullName evidence="6">FliA/WhiG family RNA polymerase sigma factor</fullName>
    </submittedName>
</protein>
<dbReference type="PANTHER" id="PTHR30385">
    <property type="entry name" value="SIGMA FACTOR F FLAGELLAR"/>
    <property type="match status" value="1"/>
</dbReference>
<dbReference type="InterPro" id="IPR014284">
    <property type="entry name" value="RNA_pol_sigma-70_dom"/>
</dbReference>
<keyword evidence="1" id="KW-0805">Transcription regulation</keyword>
<dbReference type="PANTHER" id="PTHR30385:SF7">
    <property type="entry name" value="RNA POLYMERASE SIGMA FACTOR FLIA"/>
    <property type="match status" value="1"/>
</dbReference>
<dbReference type="InterPro" id="IPR013324">
    <property type="entry name" value="RNA_pol_sigma_r3/r4-like"/>
</dbReference>
<evidence type="ECO:0000256" key="3">
    <source>
        <dbReference type="ARBA" id="ARBA00023125"/>
    </source>
</evidence>
<organism evidence="6 7">
    <name type="scientific">Neobacillus paridis</name>
    <dbReference type="NCBI Taxonomy" id="2803862"/>
    <lineage>
        <taxon>Bacteria</taxon>
        <taxon>Bacillati</taxon>
        <taxon>Bacillota</taxon>
        <taxon>Bacilli</taxon>
        <taxon>Bacillales</taxon>
        <taxon>Bacillaceae</taxon>
        <taxon>Neobacillus</taxon>
    </lineage>
</organism>
<dbReference type="InterPro" id="IPR013325">
    <property type="entry name" value="RNA_pol_sigma_r2"/>
</dbReference>
<keyword evidence="4" id="KW-0804">Transcription</keyword>
<dbReference type="SUPFAM" id="SSF88946">
    <property type="entry name" value="Sigma2 domain of RNA polymerase sigma factors"/>
    <property type="match status" value="1"/>
</dbReference>
<dbReference type="RefSeq" id="WP_202654187.1">
    <property type="nucleotide sequence ID" value="NZ_JAESWB010000168.1"/>
</dbReference>
<dbReference type="PIRSF" id="PIRSF000770">
    <property type="entry name" value="RNA_pol_sigma-SigE/K"/>
    <property type="match status" value="1"/>
</dbReference>
<keyword evidence="7" id="KW-1185">Reference proteome</keyword>
<dbReference type="InterPro" id="IPR007627">
    <property type="entry name" value="RNA_pol_sigma70_r2"/>
</dbReference>
<evidence type="ECO:0000256" key="1">
    <source>
        <dbReference type="ARBA" id="ARBA00023015"/>
    </source>
</evidence>
<proteinExistence type="predicted"/>
<dbReference type="SUPFAM" id="SSF88659">
    <property type="entry name" value="Sigma3 and sigma4 domains of RNA polymerase sigma factors"/>
    <property type="match status" value="2"/>
</dbReference>
<dbReference type="PRINTS" id="PR00046">
    <property type="entry name" value="SIGMA70FCT"/>
</dbReference>
<dbReference type="Pfam" id="PF04539">
    <property type="entry name" value="Sigma70_r3"/>
    <property type="match status" value="1"/>
</dbReference>
<dbReference type="PROSITE" id="PS00716">
    <property type="entry name" value="SIGMA70_2"/>
    <property type="match status" value="1"/>
</dbReference>
<evidence type="ECO:0000256" key="4">
    <source>
        <dbReference type="ARBA" id="ARBA00023163"/>
    </source>
</evidence>
<dbReference type="InterPro" id="IPR012845">
    <property type="entry name" value="RNA_pol_sigma_FliA_WhiG"/>
</dbReference>
<keyword evidence="2" id="KW-0731">Sigma factor</keyword>
<evidence type="ECO:0000256" key="2">
    <source>
        <dbReference type="ARBA" id="ARBA00023082"/>
    </source>
</evidence>
<accession>A0ABS1TQE1</accession>
<name>A0ABS1TQE1_9BACI</name>
<evidence type="ECO:0000313" key="7">
    <source>
        <dbReference type="Proteomes" id="UP000623967"/>
    </source>
</evidence>
<evidence type="ECO:0000313" key="6">
    <source>
        <dbReference type="EMBL" id="MBL4952964.1"/>
    </source>
</evidence>